<evidence type="ECO:0000313" key="2">
    <source>
        <dbReference type="EMBL" id="GIH92722.1"/>
    </source>
</evidence>
<sequence length="242" mass="25210">MLGAAGTLLLAAMVAAQVATGLHPRPILLTSVVVLLLAASAVAFAAAAHTLPRAVAAFAAAVAAGYAAEWVGVRTGFPFGDYHYTELLQPQLGDVPVIVALAWGGMGLAAHAVAAAAVPGSRAARIVVGAVALTAWDLFLDPQMIRLGLWVWHEPGPYRGVPLENFAGWLAVSLVMMALVDRVVARPQEPGTGLVTLYTVMAVMETVGFAAVFDPPDPLVAAAGGICMGLFALLAWRRRWRK</sequence>
<dbReference type="PANTHER" id="PTHR39419">
    <property type="entry name" value="SLL0814 PROTEIN"/>
    <property type="match status" value="1"/>
</dbReference>
<feature type="transmembrane region" description="Helical" evidence="1">
    <location>
        <begin position="160"/>
        <end position="180"/>
    </location>
</feature>
<keyword evidence="1" id="KW-0812">Transmembrane</keyword>
<dbReference type="EMBL" id="BOOJ01000029">
    <property type="protein sequence ID" value="GIH92722.1"/>
    <property type="molecule type" value="Genomic_DNA"/>
</dbReference>
<gene>
    <name evidence="2" type="ORF">Psi01_33520</name>
</gene>
<name>A0A8J3SE57_9ACTN</name>
<keyword evidence="1" id="KW-1133">Transmembrane helix</keyword>
<feature type="transmembrane region" description="Helical" evidence="1">
    <location>
        <begin position="219"/>
        <end position="236"/>
    </location>
</feature>
<evidence type="ECO:0008006" key="4">
    <source>
        <dbReference type="Google" id="ProtNLM"/>
    </source>
</evidence>
<dbReference type="InterPro" id="IPR007354">
    <property type="entry name" value="CruF-like"/>
</dbReference>
<protein>
    <recommendedName>
        <fullName evidence="4">Carotenoid biosynthesis protein</fullName>
    </recommendedName>
</protein>
<comment type="caution">
    <text evidence="2">The sequence shown here is derived from an EMBL/GenBank/DDBJ whole genome shotgun (WGS) entry which is preliminary data.</text>
</comment>
<feature type="transmembrane region" description="Helical" evidence="1">
    <location>
        <begin position="97"/>
        <end position="116"/>
    </location>
</feature>
<evidence type="ECO:0000313" key="3">
    <source>
        <dbReference type="Proteomes" id="UP000619788"/>
    </source>
</evidence>
<dbReference type="PANTHER" id="PTHR39419:SF1">
    <property type="entry name" value="SLL0814 PROTEIN"/>
    <property type="match status" value="1"/>
</dbReference>
<proteinExistence type="predicted"/>
<evidence type="ECO:0000256" key="1">
    <source>
        <dbReference type="SAM" id="Phobius"/>
    </source>
</evidence>
<feature type="transmembrane region" description="Helical" evidence="1">
    <location>
        <begin position="123"/>
        <end position="140"/>
    </location>
</feature>
<feature type="transmembrane region" description="Helical" evidence="1">
    <location>
        <begin position="26"/>
        <end position="48"/>
    </location>
</feature>
<dbReference type="AlphaFoldDB" id="A0A8J3SE57"/>
<feature type="transmembrane region" description="Helical" evidence="1">
    <location>
        <begin position="192"/>
        <end position="213"/>
    </location>
</feature>
<accession>A0A8J3SE57</accession>
<feature type="transmembrane region" description="Helical" evidence="1">
    <location>
        <begin position="55"/>
        <end position="77"/>
    </location>
</feature>
<keyword evidence="3" id="KW-1185">Reference proteome</keyword>
<reference evidence="2 3" key="1">
    <citation type="submission" date="2021-01" db="EMBL/GenBank/DDBJ databases">
        <title>Whole genome shotgun sequence of Planobispora siamensis NBRC 107568.</title>
        <authorList>
            <person name="Komaki H."/>
            <person name="Tamura T."/>
        </authorList>
    </citation>
    <scope>NUCLEOTIDE SEQUENCE [LARGE SCALE GENOMIC DNA]</scope>
    <source>
        <strain evidence="2 3">NBRC 107568</strain>
    </source>
</reference>
<keyword evidence="1" id="KW-0472">Membrane</keyword>
<organism evidence="2 3">
    <name type="scientific">Planobispora siamensis</name>
    <dbReference type="NCBI Taxonomy" id="936338"/>
    <lineage>
        <taxon>Bacteria</taxon>
        <taxon>Bacillati</taxon>
        <taxon>Actinomycetota</taxon>
        <taxon>Actinomycetes</taxon>
        <taxon>Streptosporangiales</taxon>
        <taxon>Streptosporangiaceae</taxon>
        <taxon>Planobispora</taxon>
    </lineage>
</organism>
<dbReference type="Proteomes" id="UP000619788">
    <property type="component" value="Unassembled WGS sequence"/>
</dbReference>
<dbReference type="Pfam" id="PF04240">
    <property type="entry name" value="Caroten_synth"/>
    <property type="match status" value="1"/>
</dbReference>